<dbReference type="Gene3D" id="3.40.50.10540">
    <property type="entry name" value="Crotonobetainyl-coa:carnitine coa-transferase, domain 1"/>
    <property type="match status" value="1"/>
</dbReference>
<dbReference type="InterPro" id="IPR023606">
    <property type="entry name" value="CoA-Trfase_III_dom_1_sf"/>
</dbReference>
<dbReference type="SUPFAM" id="SSF89796">
    <property type="entry name" value="CoA-transferase family III (CaiB/BaiF)"/>
    <property type="match status" value="1"/>
</dbReference>
<sequence>MTGPLSGLRVVEAGGIGPGPFAAMMLADMGADVLRIEPPRLTRETDVSRLDYDALMRGRRSVAVDIKDPEGLECLLRLVDSADVLLEGFRPGVAERLGFGPDVCLARRPSLVYGRITGWGQDGPLAQAAGHDINYIALAGVLAHLGRPGQPPVPPLNLVGDFGGGGMLMAFGIVCALQHARTSGVGQVVDAAMVDGAALLSTMFHGEVAQGRWSDELGRNNIDGGAPHYDVYETSDGKHIAVGAFEPRFFAELAAKVGLDVPPGANHLDRRNWPEIRRQLTEIFRGRTRDEWCGVLEGTDACFSPVLTMGETTEHAHIRARGTFVDVDGVTLPAPAPRFSATPAAVPSAPPRPGQHTLSALEQWGIPAETVADLAERGVVAQAATS</sequence>
<accession>A0ABN2MIW5</accession>
<evidence type="ECO:0000313" key="1">
    <source>
        <dbReference type="EMBL" id="GAA1827636.1"/>
    </source>
</evidence>
<dbReference type="InterPro" id="IPR050509">
    <property type="entry name" value="CoA-transferase_III"/>
</dbReference>
<dbReference type="InterPro" id="IPR003673">
    <property type="entry name" value="CoA-Trfase_fam_III"/>
</dbReference>
<dbReference type="Gene3D" id="3.30.1540.10">
    <property type="entry name" value="formyl-coa transferase, domain 3"/>
    <property type="match status" value="1"/>
</dbReference>
<comment type="caution">
    <text evidence="1">The sequence shown here is derived from an EMBL/GenBank/DDBJ whole genome shotgun (WGS) entry which is preliminary data.</text>
</comment>
<evidence type="ECO:0000313" key="2">
    <source>
        <dbReference type="Proteomes" id="UP001500449"/>
    </source>
</evidence>
<proteinExistence type="predicted"/>
<gene>
    <name evidence="1" type="ORF">GCM10009836_01680</name>
</gene>
<dbReference type="Proteomes" id="UP001500449">
    <property type="component" value="Unassembled WGS sequence"/>
</dbReference>
<organism evidence="1 2">
    <name type="scientific">Pseudonocardia ailaonensis</name>
    <dbReference type="NCBI Taxonomy" id="367279"/>
    <lineage>
        <taxon>Bacteria</taxon>
        <taxon>Bacillati</taxon>
        <taxon>Actinomycetota</taxon>
        <taxon>Actinomycetes</taxon>
        <taxon>Pseudonocardiales</taxon>
        <taxon>Pseudonocardiaceae</taxon>
        <taxon>Pseudonocardia</taxon>
    </lineage>
</organism>
<dbReference type="RefSeq" id="WP_344411542.1">
    <property type="nucleotide sequence ID" value="NZ_BAAAQK010000001.1"/>
</dbReference>
<keyword evidence="2" id="KW-1185">Reference proteome</keyword>
<dbReference type="Pfam" id="PF02515">
    <property type="entry name" value="CoA_transf_3"/>
    <property type="match status" value="1"/>
</dbReference>
<reference evidence="1 2" key="1">
    <citation type="journal article" date="2019" name="Int. J. Syst. Evol. Microbiol.">
        <title>The Global Catalogue of Microorganisms (GCM) 10K type strain sequencing project: providing services to taxonomists for standard genome sequencing and annotation.</title>
        <authorList>
            <consortium name="The Broad Institute Genomics Platform"/>
            <consortium name="The Broad Institute Genome Sequencing Center for Infectious Disease"/>
            <person name="Wu L."/>
            <person name="Ma J."/>
        </authorList>
    </citation>
    <scope>NUCLEOTIDE SEQUENCE [LARGE SCALE GENOMIC DNA]</scope>
    <source>
        <strain evidence="1 2">JCM 16009</strain>
    </source>
</reference>
<dbReference type="EMBL" id="BAAAQK010000001">
    <property type="protein sequence ID" value="GAA1827636.1"/>
    <property type="molecule type" value="Genomic_DNA"/>
</dbReference>
<name>A0ABN2MIW5_9PSEU</name>
<dbReference type="PANTHER" id="PTHR48228:SF5">
    <property type="entry name" value="ALPHA-METHYLACYL-COA RACEMASE"/>
    <property type="match status" value="1"/>
</dbReference>
<dbReference type="InterPro" id="IPR044855">
    <property type="entry name" value="CoA-Trfase_III_dom3_sf"/>
</dbReference>
<protein>
    <submittedName>
        <fullName evidence="1">CaiB/BaiF CoA-transferase family protein</fullName>
    </submittedName>
</protein>
<dbReference type="PANTHER" id="PTHR48228">
    <property type="entry name" value="SUCCINYL-COA--D-CITRAMALATE COA-TRANSFERASE"/>
    <property type="match status" value="1"/>
</dbReference>